<evidence type="ECO:0000256" key="7">
    <source>
        <dbReference type="ARBA" id="ARBA00022989"/>
    </source>
</evidence>
<evidence type="ECO:0000256" key="2">
    <source>
        <dbReference type="ARBA" id="ARBA00022475"/>
    </source>
</evidence>
<evidence type="ECO:0000256" key="4">
    <source>
        <dbReference type="ARBA" id="ARBA00022692"/>
    </source>
</evidence>
<evidence type="ECO:0000256" key="12">
    <source>
        <dbReference type="SAM" id="MobiDB-lite"/>
    </source>
</evidence>
<dbReference type="Proteomes" id="UP001597347">
    <property type="component" value="Unassembled WGS sequence"/>
</dbReference>
<evidence type="ECO:0000313" key="14">
    <source>
        <dbReference type="Proteomes" id="UP001597347"/>
    </source>
</evidence>
<dbReference type="PROSITE" id="PS00855">
    <property type="entry name" value="SPASE_II"/>
    <property type="match status" value="1"/>
</dbReference>
<comment type="function">
    <text evidence="9 10">This protein specifically catalyzes the removal of signal peptides from prolipoproteins.</text>
</comment>
<reference evidence="14" key="1">
    <citation type="journal article" date="2019" name="Int. J. Syst. Evol. Microbiol.">
        <title>The Global Catalogue of Microorganisms (GCM) 10K type strain sequencing project: providing services to taxonomists for standard genome sequencing and annotation.</title>
        <authorList>
            <consortium name="The Broad Institute Genomics Platform"/>
            <consortium name="The Broad Institute Genome Sequencing Center for Infectious Disease"/>
            <person name="Wu L."/>
            <person name="Ma J."/>
        </authorList>
    </citation>
    <scope>NUCLEOTIDE SEQUENCE [LARGE SCALE GENOMIC DNA]</scope>
    <source>
        <strain evidence="14">CGMCC 1.12471</strain>
    </source>
</reference>
<dbReference type="Pfam" id="PF01252">
    <property type="entry name" value="Peptidase_A8"/>
    <property type="match status" value="1"/>
</dbReference>
<evidence type="ECO:0000256" key="5">
    <source>
        <dbReference type="ARBA" id="ARBA00022750"/>
    </source>
</evidence>
<feature type="active site" evidence="9">
    <location>
        <position position="147"/>
    </location>
</feature>
<feature type="active site" evidence="9">
    <location>
        <position position="162"/>
    </location>
</feature>
<keyword evidence="4 9" id="KW-0812">Transmembrane</keyword>
<keyword evidence="14" id="KW-1185">Reference proteome</keyword>
<evidence type="ECO:0000313" key="13">
    <source>
        <dbReference type="EMBL" id="MFD1722777.1"/>
    </source>
</evidence>
<dbReference type="GO" id="GO:0004190">
    <property type="term" value="F:aspartic-type endopeptidase activity"/>
    <property type="evidence" value="ECO:0007669"/>
    <property type="project" value="UniProtKB-EC"/>
</dbReference>
<keyword evidence="6 9" id="KW-0378">Hydrolase</keyword>
<proteinExistence type="inferred from homology"/>
<feature type="transmembrane region" description="Helical" evidence="9">
    <location>
        <begin position="113"/>
        <end position="131"/>
    </location>
</feature>
<dbReference type="PRINTS" id="PR00781">
    <property type="entry name" value="LIPOSIGPTASE"/>
</dbReference>
<feature type="region of interest" description="Disordered" evidence="12">
    <location>
        <begin position="1"/>
        <end position="22"/>
    </location>
</feature>
<feature type="transmembrane region" description="Helical" evidence="9">
    <location>
        <begin position="80"/>
        <end position="106"/>
    </location>
</feature>
<keyword evidence="3 9" id="KW-0645">Protease</keyword>
<feature type="transmembrane region" description="Helical" evidence="9">
    <location>
        <begin position="27"/>
        <end position="45"/>
    </location>
</feature>
<protein>
    <recommendedName>
        <fullName evidence="9">Lipoprotein signal peptidase</fullName>
        <ecNumber evidence="9">3.4.23.36</ecNumber>
    </recommendedName>
    <alternativeName>
        <fullName evidence="9">Prolipoprotein signal peptidase</fullName>
    </alternativeName>
    <alternativeName>
        <fullName evidence="9">Signal peptidase II</fullName>
        <shortName evidence="9">SPase II</shortName>
    </alternativeName>
</protein>
<feature type="compositionally biased region" description="Basic and acidic residues" evidence="12">
    <location>
        <begin position="1"/>
        <end position="11"/>
    </location>
</feature>
<sequence length="191" mass="20098">MATDAERDHGASPETAAPRSASGRGRVRPLVLGVLVLIAAAVVAADQGAKAWALANLPFDTPVHVVGDLLVFRRVDNPGAAFSLASGSTWIFSIIAVAVVVFLIAFAPRIRRVVWGVLFGLLLGGTVGNLLDRLTRPPGFGVGHVVDFIQIPLLPAIFNVADMAIVTSMCLFVLLTLLGVSIDGAQARKRR</sequence>
<dbReference type="EC" id="3.4.23.36" evidence="9"/>
<keyword evidence="8 9" id="KW-0472">Membrane</keyword>
<dbReference type="RefSeq" id="WP_377936178.1">
    <property type="nucleotide sequence ID" value="NZ_JBHUEA010000027.1"/>
</dbReference>
<keyword evidence="2 9" id="KW-1003">Cell membrane</keyword>
<comment type="catalytic activity">
    <reaction evidence="9 10">
        <text>Release of signal peptides from bacterial membrane prolipoproteins. Hydrolyzes -Xaa-Yaa-Zaa-|-(S,diacylglyceryl)Cys-, in which Xaa is hydrophobic (preferably Leu), and Yaa (Ala or Ser) and Zaa (Gly or Ala) have small, neutral side chains.</text>
        <dbReference type="EC" id="3.4.23.36"/>
    </reaction>
</comment>
<evidence type="ECO:0000256" key="8">
    <source>
        <dbReference type="ARBA" id="ARBA00023136"/>
    </source>
</evidence>
<evidence type="ECO:0000256" key="1">
    <source>
        <dbReference type="ARBA" id="ARBA00006139"/>
    </source>
</evidence>
<comment type="caution">
    <text evidence="13">The sequence shown here is derived from an EMBL/GenBank/DDBJ whole genome shotgun (WGS) entry which is preliminary data.</text>
</comment>
<dbReference type="PANTHER" id="PTHR33695:SF1">
    <property type="entry name" value="LIPOPROTEIN SIGNAL PEPTIDASE"/>
    <property type="match status" value="1"/>
</dbReference>
<name>A0ABW4LHK8_9MICO</name>
<dbReference type="PANTHER" id="PTHR33695">
    <property type="entry name" value="LIPOPROTEIN SIGNAL PEPTIDASE"/>
    <property type="match status" value="1"/>
</dbReference>
<feature type="transmembrane region" description="Helical" evidence="9">
    <location>
        <begin position="163"/>
        <end position="182"/>
    </location>
</feature>
<accession>A0ABW4LHK8</accession>
<evidence type="ECO:0000256" key="6">
    <source>
        <dbReference type="ARBA" id="ARBA00022801"/>
    </source>
</evidence>
<dbReference type="HAMAP" id="MF_00161">
    <property type="entry name" value="LspA"/>
    <property type="match status" value="1"/>
</dbReference>
<evidence type="ECO:0000256" key="11">
    <source>
        <dbReference type="RuleBase" id="RU004181"/>
    </source>
</evidence>
<dbReference type="InterPro" id="IPR001872">
    <property type="entry name" value="Peptidase_A8"/>
</dbReference>
<dbReference type="NCBIfam" id="TIGR00077">
    <property type="entry name" value="lspA"/>
    <property type="match status" value="1"/>
</dbReference>
<keyword evidence="5 9" id="KW-0064">Aspartyl protease</keyword>
<comment type="pathway">
    <text evidence="9">Protein modification; lipoprotein biosynthesis (signal peptide cleavage).</text>
</comment>
<evidence type="ECO:0000256" key="3">
    <source>
        <dbReference type="ARBA" id="ARBA00022670"/>
    </source>
</evidence>
<evidence type="ECO:0000256" key="10">
    <source>
        <dbReference type="RuleBase" id="RU000594"/>
    </source>
</evidence>
<evidence type="ECO:0000256" key="9">
    <source>
        <dbReference type="HAMAP-Rule" id="MF_00161"/>
    </source>
</evidence>
<comment type="subcellular location">
    <subcellularLocation>
        <location evidence="9">Cell membrane</location>
        <topology evidence="9">Multi-pass membrane protein</topology>
    </subcellularLocation>
</comment>
<organism evidence="13 14">
    <name type="scientific">Amnibacterium endophyticum</name>
    <dbReference type="NCBI Taxonomy" id="2109337"/>
    <lineage>
        <taxon>Bacteria</taxon>
        <taxon>Bacillati</taxon>
        <taxon>Actinomycetota</taxon>
        <taxon>Actinomycetes</taxon>
        <taxon>Micrococcales</taxon>
        <taxon>Microbacteriaceae</taxon>
        <taxon>Amnibacterium</taxon>
    </lineage>
</organism>
<keyword evidence="7 9" id="KW-1133">Transmembrane helix</keyword>
<gene>
    <name evidence="9 13" type="primary">lspA</name>
    <name evidence="13" type="ORF">ACFSBI_14570</name>
</gene>
<comment type="similarity">
    <text evidence="1 9 11">Belongs to the peptidase A8 family.</text>
</comment>
<dbReference type="EMBL" id="JBHUEA010000027">
    <property type="protein sequence ID" value="MFD1722777.1"/>
    <property type="molecule type" value="Genomic_DNA"/>
</dbReference>